<dbReference type="PANTHER" id="PTHR11902:SF1">
    <property type="entry name" value="ENOLASE"/>
    <property type="match status" value="1"/>
</dbReference>
<feature type="active site" description="Proton donor" evidence="11 12">
    <location>
        <position position="204"/>
    </location>
</feature>
<sequence length="427" mass="45463">MSSIEAVQAREILDSRGNPTVEVEVLLDDGTTARAAVPSGASTGQFEAVELRDGGDRYGGKGVEKAVTAVNDEVADELLGYGPEEQRLIDRALIDLDGTPDKSRIGANAILGASLAVAKAAAESSGLQLFRYIGGPNAHVLPVPMMNILNGGAHADTNVDIQEFMIAPVGAASFREAVRWGAEVYQALKAVLKAHGLGTGVGDEGGFAPNLDSNRAALDLIVEAVQKAGYTPGRDIALALDVAATEFHENGSYQFEGRTRTSEEMAAYYGELLDSYPLVSIEDPLDEEDWEGWKKLTTAIGDRVQLVGDDLFVTNPERLQRGIIERAANSLLVKVNQIGTLTETLDAVSLAQRSGYTAMISHRSGETEDTTIADIAVATNAGQIKTGAPARSERVAKYNQLLRIEEELDDAAIYAGATAFPRFKQEG</sequence>
<feature type="binding site" evidence="11 14">
    <location>
        <position position="309"/>
    </location>
    <ligand>
        <name>Mg(2+)</name>
        <dbReference type="ChEBI" id="CHEBI:18420"/>
    </ligand>
</feature>
<dbReference type="SFLD" id="SFLDG00178">
    <property type="entry name" value="enolase"/>
    <property type="match status" value="1"/>
</dbReference>
<evidence type="ECO:0000256" key="2">
    <source>
        <dbReference type="ARBA" id="ARBA00009604"/>
    </source>
</evidence>
<dbReference type="InterPro" id="IPR020811">
    <property type="entry name" value="Enolase_N"/>
</dbReference>
<evidence type="ECO:0000256" key="8">
    <source>
        <dbReference type="ARBA" id="ARBA00022842"/>
    </source>
</evidence>
<dbReference type="PRINTS" id="PR00148">
    <property type="entry name" value="ENOLASE"/>
</dbReference>
<keyword evidence="18" id="KW-1185">Reference proteome</keyword>
<feature type="binding site" evidence="13">
    <location>
        <position position="309"/>
    </location>
    <ligand>
        <name>substrate</name>
    </ligand>
</feature>
<comment type="subcellular location">
    <subcellularLocation>
        <location evidence="11">Cytoplasm</location>
    </subcellularLocation>
    <subcellularLocation>
        <location evidence="11">Secreted</location>
    </subcellularLocation>
    <subcellularLocation>
        <location evidence="11">Cell surface</location>
    </subcellularLocation>
    <text evidence="11">Fractions of enolase are present in both the cytoplasm and on the cell surface.</text>
</comment>
<evidence type="ECO:0000256" key="14">
    <source>
        <dbReference type="PIRSR" id="PIRSR001400-3"/>
    </source>
</evidence>
<dbReference type="NCBIfam" id="TIGR01060">
    <property type="entry name" value="eno"/>
    <property type="match status" value="1"/>
</dbReference>
<organism evidence="17 18">
    <name type="scientific">Spinactinospora alkalitolerans</name>
    <dbReference type="NCBI Taxonomy" id="687207"/>
    <lineage>
        <taxon>Bacteria</taxon>
        <taxon>Bacillati</taxon>
        <taxon>Actinomycetota</taxon>
        <taxon>Actinomycetes</taxon>
        <taxon>Streptosporangiales</taxon>
        <taxon>Nocardiopsidaceae</taxon>
        <taxon>Spinactinospora</taxon>
    </lineage>
</organism>
<keyword evidence="10 11" id="KW-0456">Lyase</keyword>
<evidence type="ECO:0000313" key="17">
    <source>
        <dbReference type="EMBL" id="NYE45564.1"/>
    </source>
</evidence>
<dbReference type="Pfam" id="PF00113">
    <property type="entry name" value="Enolase_C"/>
    <property type="match status" value="1"/>
</dbReference>
<name>A0A852TTW4_9ACTN</name>
<evidence type="ECO:0000313" key="18">
    <source>
        <dbReference type="Proteomes" id="UP000589036"/>
    </source>
</evidence>
<dbReference type="PROSITE" id="PS00164">
    <property type="entry name" value="ENOLASE"/>
    <property type="match status" value="1"/>
</dbReference>
<evidence type="ECO:0000259" key="16">
    <source>
        <dbReference type="SMART" id="SM01193"/>
    </source>
</evidence>
<dbReference type="EMBL" id="JACCCC010000001">
    <property type="protein sequence ID" value="NYE45564.1"/>
    <property type="molecule type" value="Genomic_DNA"/>
</dbReference>
<evidence type="ECO:0000256" key="6">
    <source>
        <dbReference type="ARBA" id="ARBA00022525"/>
    </source>
</evidence>
<feature type="binding site" evidence="11">
    <location>
        <position position="364"/>
    </location>
    <ligand>
        <name>(2R)-2-phosphoglycerate</name>
        <dbReference type="ChEBI" id="CHEBI:58289"/>
    </ligand>
</feature>
<evidence type="ECO:0000256" key="13">
    <source>
        <dbReference type="PIRSR" id="PIRSR001400-2"/>
    </source>
</evidence>
<dbReference type="InterPro" id="IPR036849">
    <property type="entry name" value="Enolase-like_C_sf"/>
</dbReference>
<evidence type="ECO:0000256" key="10">
    <source>
        <dbReference type="ARBA" id="ARBA00023239"/>
    </source>
</evidence>
<dbReference type="AlphaFoldDB" id="A0A852TTW4"/>
<keyword evidence="6 11" id="KW-0964">Secreted</keyword>
<comment type="function">
    <text evidence="11">Catalyzes the reversible conversion of 2-phosphoglycerate (2-PG) into phosphoenolpyruvate (PEP). It is essential for the degradation of carbohydrates via glycolysis.</text>
</comment>
<evidence type="ECO:0000256" key="12">
    <source>
        <dbReference type="PIRSR" id="PIRSR001400-1"/>
    </source>
</evidence>
<evidence type="ECO:0000256" key="1">
    <source>
        <dbReference type="ARBA" id="ARBA00005031"/>
    </source>
</evidence>
<comment type="pathway">
    <text evidence="1 11">Carbohydrate degradation; glycolysis; pyruvate from D-glyceraldehyde 3-phosphate: step 4/5.</text>
</comment>
<evidence type="ECO:0000256" key="11">
    <source>
        <dbReference type="HAMAP-Rule" id="MF_00318"/>
    </source>
</evidence>
<dbReference type="RefSeq" id="WP_179641756.1">
    <property type="nucleotide sequence ID" value="NZ_BAAAYY010000002.1"/>
</dbReference>
<dbReference type="EC" id="4.2.1.11" evidence="3 11"/>
<evidence type="ECO:0000256" key="4">
    <source>
        <dbReference type="ARBA" id="ARBA00017068"/>
    </source>
</evidence>
<dbReference type="FunFam" id="3.30.390.10:FF:000001">
    <property type="entry name" value="Enolase"/>
    <property type="match status" value="1"/>
</dbReference>
<feature type="binding site" evidence="13">
    <location>
        <position position="163"/>
    </location>
    <ligand>
        <name>substrate</name>
    </ligand>
</feature>
<dbReference type="InterPro" id="IPR029017">
    <property type="entry name" value="Enolase-like_N"/>
</dbReference>
<dbReference type="GO" id="GO:0000015">
    <property type="term" value="C:phosphopyruvate hydratase complex"/>
    <property type="evidence" value="ECO:0007669"/>
    <property type="project" value="InterPro"/>
</dbReference>
<feature type="binding site" evidence="13">
    <location>
        <position position="282"/>
    </location>
    <ligand>
        <name>substrate</name>
    </ligand>
</feature>
<accession>A0A852TTW4</accession>
<comment type="cofactor">
    <cofactor evidence="11">
        <name>Mg(2+)</name>
        <dbReference type="ChEBI" id="CHEBI:18420"/>
    </cofactor>
    <text evidence="11">Binds a second Mg(2+) ion via substrate during catalysis.</text>
</comment>
<dbReference type="CDD" id="cd03313">
    <property type="entry name" value="enolase"/>
    <property type="match status" value="1"/>
</dbReference>
<feature type="domain" description="Enolase N-terminal" evidence="16">
    <location>
        <begin position="4"/>
        <end position="133"/>
    </location>
</feature>
<dbReference type="SUPFAM" id="SSF51604">
    <property type="entry name" value="Enolase C-terminal domain-like"/>
    <property type="match status" value="1"/>
</dbReference>
<evidence type="ECO:0000259" key="15">
    <source>
        <dbReference type="SMART" id="SM01192"/>
    </source>
</evidence>
<dbReference type="GO" id="GO:0006096">
    <property type="term" value="P:glycolytic process"/>
    <property type="evidence" value="ECO:0007669"/>
    <property type="project" value="UniProtKB-UniRule"/>
</dbReference>
<dbReference type="SMART" id="SM01193">
    <property type="entry name" value="Enolase_N"/>
    <property type="match status" value="1"/>
</dbReference>
<comment type="similarity">
    <text evidence="2 11">Belongs to the enolase family.</text>
</comment>
<evidence type="ECO:0000256" key="9">
    <source>
        <dbReference type="ARBA" id="ARBA00023152"/>
    </source>
</evidence>
<dbReference type="GO" id="GO:0004634">
    <property type="term" value="F:phosphopyruvate hydratase activity"/>
    <property type="evidence" value="ECO:0007669"/>
    <property type="project" value="UniProtKB-UniRule"/>
</dbReference>
<reference evidence="17 18" key="1">
    <citation type="submission" date="2020-07" db="EMBL/GenBank/DDBJ databases">
        <title>Sequencing the genomes of 1000 actinobacteria strains.</title>
        <authorList>
            <person name="Klenk H.-P."/>
        </authorList>
    </citation>
    <scope>NUCLEOTIDE SEQUENCE [LARGE SCALE GENOMIC DNA]</scope>
    <source>
        <strain evidence="17 18">CXB654</strain>
    </source>
</reference>
<feature type="binding site" evidence="13">
    <location>
        <position position="385"/>
    </location>
    <ligand>
        <name>substrate</name>
    </ligand>
</feature>
<feature type="binding site" evidence="13">
    <location>
        <position position="154"/>
    </location>
    <ligand>
        <name>substrate</name>
    </ligand>
</feature>
<dbReference type="SUPFAM" id="SSF54826">
    <property type="entry name" value="Enolase N-terminal domain-like"/>
    <property type="match status" value="1"/>
</dbReference>
<dbReference type="Gene3D" id="3.30.390.10">
    <property type="entry name" value="Enolase-like, N-terminal domain"/>
    <property type="match status" value="1"/>
</dbReference>
<comment type="caution">
    <text evidence="17">The sequence shown here is derived from an EMBL/GenBank/DDBJ whole genome shotgun (WGS) entry which is preliminary data.</text>
</comment>
<dbReference type="GO" id="GO:0009986">
    <property type="term" value="C:cell surface"/>
    <property type="evidence" value="ECO:0007669"/>
    <property type="project" value="UniProtKB-SubCell"/>
</dbReference>
<feature type="domain" description="Enolase C-terminal TIM barrel" evidence="15">
    <location>
        <begin position="138"/>
        <end position="422"/>
    </location>
</feature>
<dbReference type="InterPro" id="IPR020809">
    <property type="entry name" value="Enolase_CS"/>
</dbReference>
<dbReference type="Proteomes" id="UP000589036">
    <property type="component" value="Unassembled WGS sequence"/>
</dbReference>
<feature type="binding site" evidence="11">
    <location>
        <position position="363"/>
    </location>
    <ligand>
        <name>(2R)-2-phosphoglycerate</name>
        <dbReference type="ChEBI" id="CHEBI:58289"/>
    </ligand>
</feature>
<dbReference type="Pfam" id="PF03952">
    <property type="entry name" value="Enolase_N"/>
    <property type="match status" value="1"/>
</dbReference>
<evidence type="ECO:0000256" key="3">
    <source>
        <dbReference type="ARBA" id="ARBA00012058"/>
    </source>
</evidence>
<keyword evidence="8 11" id="KW-0460">Magnesium</keyword>
<dbReference type="Gene3D" id="3.20.20.120">
    <property type="entry name" value="Enolase-like C-terminal domain"/>
    <property type="match status" value="1"/>
</dbReference>
<evidence type="ECO:0000256" key="5">
    <source>
        <dbReference type="ARBA" id="ARBA00022490"/>
    </source>
</evidence>
<feature type="binding site" evidence="11">
    <location>
        <position position="385"/>
    </location>
    <ligand>
        <name>(2R)-2-phosphoglycerate</name>
        <dbReference type="ChEBI" id="CHEBI:58289"/>
    </ligand>
</feature>
<comment type="catalytic activity">
    <reaction evidence="11">
        <text>(2R)-2-phosphoglycerate = phosphoenolpyruvate + H2O</text>
        <dbReference type="Rhea" id="RHEA:10164"/>
        <dbReference type="ChEBI" id="CHEBI:15377"/>
        <dbReference type="ChEBI" id="CHEBI:58289"/>
        <dbReference type="ChEBI" id="CHEBI:58702"/>
        <dbReference type="EC" id="4.2.1.11"/>
    </reaction>
</comment>
<comment type="cofactor">
    <cofactor evidence="14">
        <name>Mg(2+)</name>
        <dbReference type="ChEBI" id="CHEBI:18420"/>
    </cofactor>
    <text evidence="14">Mg(2+) is required for catalysis and for stabilizing the dimer.</text>
</comment>
<dbReference type="PANTHER" id="PTHR11902">
    <property type="entry name" value="ENOLASE"/>
    <property type="match status" value="1"/>
</dbReference>
<keyword evidence="9 11" id="KW-0324">Glycolysis</keyword>
<dbReference type="UniPathway" id="UPA00109">
    <property type="reaction ID" value="UER00187"/>
</dbReference>
<keyword evidence="7 11" id="KW-0479">Metal-binding</keyword>
<dbReference type="PIRSF" id="PIRSF001400">
    <property type="entry name" value="Enolase"/>
    <property type="match status" value="1"/>
</dbReference>
<dbReference type="GO" id="GO:0000287">
    <property type="term" value="F:magnesium ion binding"/>
    <property type="evidence" value="ECO:0007669"/>
    <property type="project" value="UniProtKB-UniRule"/>
</dbReference>
<feature type="binding site" evidence="11 14">
    <location>
        <position position="241"/>
    </location>
    <ligand>
        <name>Mg(2+)</name>
        <dbReference type="ChEBI" id="CHEBI:18420"/>
    </ligand>
</feature>
<dbReference type="InterPro" id="IPR000941">
    <property type="entry name" value="Enolase"/>
</dbReference>
<dbReference type="FunFam" id="3.20.20.120:FF:000001">
    <property type="entry name" value="Enolase"/>
    <property type="match status" value="1"/>
</dbReference>
<gene>
    <name evidence="11" type="primary">eno</name>
    <name evidence="17" type="ORF">HDA32_000684</name>
</gene>
<dbReference type="GO" id="GO:0005576">
    <property type="term" value="C:extracellular region"/>
    <property type="evidence" value="ECO:0007669"/>
    <property type="project" value="UniProtKB-SubCell"/>
</dbReference>
<dbReference type="HAMAP" id="MF_00318">
    <property type="entry name" value="Enolase"/>
    <property type="match status" value="1"/>
</dbReference>
<protein>
    <recommendedName>
        <fullName evidence="4 11">Enolase</fullName>
        <ecNumber evidence="3 11">4.2.1.11</ecNumber>
    </recommendedName>
    <alternativeName>
        <fullName evidence="11">2-phospho-D-glycerate hydro-lyase</fullName>
    </alternativeName>
    <alternativeName>
        <fullName evidence="11">2-phosphoglycerate dehydratase</fullName>
    </alternativeName>
</protein>
<keyword evidence="5 11" id="KW-0963">Cytoplasm</keyword>
<feature type="binding site" evidence="11 14">
    <location>
        <position position="282"/>
    </location>
    <ligand>
        <name>Mg(2+)</name>
        <dbReference type="ChEBI" id="CHEBI:18420"/>
    </ligand>
</feature>
<dbReference type="SFLD" id="SFLDF00002">
    <property type="entry name" value="enolase"/>
    <property type="match status" value="1"/>
</dbReference>
<feature type="active site" description="Proton acceptor" evidence="11 12">
    <location>
        <position position="334"/>
    </location>
</feature>
<dbReference type="SFLD" id="SFLDS00001">
    <property type="entry name" value="Enolase"/>
    <property type="match status" value="1"/>
</dbReference>
<evidence type="ECO:0000256" key="7">
    <source>
        <dbReference type="ARBA" id="ARBA00022723"/>
    </source>
</evidence>
<feature type="binding site" evidence="11">
    <location>
        <position position="334"/>
    </location>
    <ligand>
        <name>(2R)-2-phosphoglycerate</name>
        <dbReference type="ChEBI" id="CHEBI:58289"/>
    </ligand>
</feature>
<proteinExistence type="inferred from homology"/>
<feature type="binding site" evidence="13">
    <location>
        <begin position="361"/>
        <end position="364"/>
    </location>
    <ligand>
        <name>substrate</name>
    </ligand>
</feature>
<dbReference type="SMART" id="SM01192">
    <property type="entry name" value="Enolase_C"/>
    <property type="match status" value="1"/>
</dbReference>
<dbReference type="InterPro" id="IPR020810">
    <property type="entry name" value="Enolase_C"/>
</dbReference>
<feature type="binding site" evidence="11">
    <location>
        <position position="162"/>
    </location>
    <ligand>
        <name>(2R)-2-phosphoglycerate</name>
        <dbReference type="ChEBI" id="CHEBI:58289"/>
    </ligand>
</feature>